<keyword evidence="1" id="KW-0812">Transmembrane</keyword>
<comment type="caution">
    <text evidence="2">The sequence shown here is derived from an EMBL/GenBank/DDBJ whole genome shotgun (WGS) entry which is preliminary data.</text>
</comment>
<keyword evidence="1" id="KW-1133">Transmembrane helix</keyword>
<name>A0A081RMG6_9ARCH</name>
<keyword evidence="3" id="KW-1185">Reference proteome</keyword>
<dbReference type="Proteomes" id="UP000028059">
    <property type="component" value="Unassembled WGS sequence"/>
</dbReference>
<feature type="transmembrane region" description="Helical" evidence="1">
    <location>
        <begin position="60"/>
        <end position="80"/>
    </location>
</feature>
<organism evidence="2 3">
    <name type="scientific">Marine Group I thaumarchaeote SCGC AAA799-N04</name>
    <dbReference type="NCBI Taxonomy" id="1502293"/>
    <lineage>
        <taxon>Archaea</taxon>
        <taxon>Nitrososphaerota</taxon>
        <taxon>Marine Group I</taxon>
    </lineage>
</organism>
<feature type="transmembrane region" description="Helical" evidence="1">
    <location>
        <begin position="32"/>
        <end position="53"/>
    </location>
</feature>
<gene>
    <name evidence="2" type="ORF">AAA799N04_01156</name>
</gene>
<keyword evidence="1" id="KW-0472">Membrane</keyword>
<reference evidence="2 3" key="1">
    <citation type="submission" date="2014-06" db="EMBL/GenBank/DDBJ databases">
        <authorList>
            <person name="Ngugi D.K."/>
            <person name="Blom J."/>
            <person name="Alam I."/>
            <person name="Rashid M."/>
            <person name="Ba Alawi W."/>
            <person name="Zhang G."/>
            <person name="Hikmawan T."/>
            <person name="Guan Y."/>
            <person name="Antunes A."/>
            <person name="Siam R."/>
            <person name="ElDorry H."/>
            <person name="Bajic V."/>
            <person name="Stingl U."/>
        </authorList>
    </citation>
    <scope>NUCLEOTIDE SEQUENCE [LARGE SCALE GENOMIC DNA]</scope>
    <source>
        <strain evidence="2">SCGC AAA799-N04</strain>
    </source>
</reference>
<sequence>MVQYPEKFCNKCGNKVNLSTFQYKDDKQSPTYWWYVFPLVFAIFGGVTAWALLREKHYKMATNCLLVSIGVTFVYVIIFVSNTEFK</sequence>
<protein>
    <submittedName>
        <fullName evidence="2">Uncharacterized protein</fullName>
    </submittedName>
</protein>
<accession>A0A081RMG6</accession>
<dbReference type="AlphaFoldDB" id="A0A081RMG6"/>
<evidence type="ECO:0000313" key="3">
    <source>
        <dbReference type="Proteomes" id="UP000028059"/>
    </source>
</evidence>
<evidence type="ECO:0000313" key="2">
    <source>
        <dbReference type="EMBL" id="KEQ56389.1"/>
    </source>
</evidence>
<dbReference type="EMBL" id="JOKN01000020">
    <property type="protein sequence ID" value="KEQ56389.1"/>
    <property type="molecule type" value="Genomic_DNA"/>
</dbReference>
<proteinExistence type="predicted"/>
<evidence type="ECO:0000256" key="1">
    <source>
        <dbReference type="SAM" id="Phobius"/>
    </source>
</evidence>